<name>A0AB37Z5C6_9PSED</name>
<evidence type="ECO:0000313" key="4">
    <source>
        <dbReference type="Proteomes" id="UP000242418"/>
    </source>
</evidence>
<reference evidence="3 4" key="1">
    <citation type="submission" date="2016-10" db="EMBL/GenBank/DDBJ databases">
        <authorList>
            <person name="Varghese N."/>
            <person name="Submissions S."/>
        </authorList>
    </citation>
    <scope>NUCLEOTIDE SEQUENCE [LARGE SCALE GENOMIC DNA]</scope>
    <source>
        <strain evidence="3 4">DSM 17833</strain>
    </source>
</reference>
<keyword evidence="2" id="KW-0472">Membrane</keyword>
<sequence>MQCPKCLHEAAQEDFGQPLCCPKCGVFYAKALAAKQRRENPAPVDPAPIPGPRKGGHMKLVAALGAFLFAGYVIAAPYITVYQIRQAAKASDADALEQHIDFPSVRESLKAQMNAHVMESAKTELADNPFAAFGVAFASALVDRMVTAFVTPAGLAEMMKGKKPAMAGSAGEEKGSASDTHEREPFEGADMGYQGPNRFVVTVTNAKGGDPARFILKRSGISWQLSDVKLPM</sequence>
<feature type="region of interest" description="Disordered" evidence="1">
    <location>
        <begin position="164"/>
        <end position="193"/>
    </location>
</feature>
<evidence type="ECO:0000256" key="2">
    <source>
        <dbReference type="SAM" id="Phobius"/>
    </source>
</evidence>
<organism evidence="3 4">
    <name type="scientific">Pseudomonas peli</name>
    <dbReference type="NCBI Taxonomy" id="592361"/>
    <lineage>
        <taxon>Bacteria</taxon>
        <taxon>Pseudomonadati</taxon>
        <taxon>Pseudomonadota</taxon>
        <taxon>Gammaproteobacteria</taxon>
        <taxon>Pseudomonadales</taxon>
        <taxon>Pseudomonadaceae</taxon>
        <taxon>Pseudomonas</taxon>
    </lineage>
</organism>
<feature type="compositionally biased region" description="Basic and acidic residues" evidence="1">
    <location>
        <begin position="171"/>
        <end position="186"/>
    </location>
</feature>
<keyword evidence="2" id="KW-1133">Transmembrane helix</keyword>
<dbReference type="Pfam" id="PF11159">
    <property type="entry name" value="DUF2939"/>
    <property type="match status" value="1"/>
</dbReference>
<accession>A0AB37Z5C6</accession>
<keyword evidence="2" id="KW-0812">Transmembrane</keyword>
<dbReference type="AlphaFoldDB" id="A0AB37Z5C6"/>
<evidence type="ECO:0000256" key="1">
    <source>
        <dbReference type="SAM" id="MobiDB-lite"/>
    </source>
</evidence>
<dbReference type="EMBL" id="FMTL01000001">
    <property type="protein sequence ID" value="SCW38633.1"/>
    <property type="molecule type" value="Genomic_DNA"/>
</dbReference>
<comment type="caution">
    <text evidence="3">The sequence shown here is derived from an EMBL/GenBank/DDBJ whole genome shotgun (WGS) entry which is preliminary data.</text>
</comment>
<keyword evidence="4" id="KW-1185">Reference proteome</keyword>
<feature type="transmembrane region" description="Helical" evidence="2">
    <location>
        <begin position="60"/>
        <end position="79"/>
    </location>
</feature>
<protein>
    <recommendedName>
        <fullName evidence="5">DUF2939 domain-containing protein</fullName>
    </recommendedName>
</protein>
<evidence type="ECO:0000313" key="3">
    <source>
        <dbReference type="EMBL" id="SCW38633.1"/>
    </source>
</evidence>
<dbReference type="Proteomes" id="UP000242418">
    <property type="component" value="Unassembled WGS sequence"/>
</dbReference>
<dbReference type="InterPro" id="IPR021330">
    <property type="entry name" value="DUF2939"/>
</dbReference>
<evidence type="ECO:0008006" key="5">
    <source>
        <dbReference type="Google" id="ProtNLM"/>
    </source>
</evidence>
<gene>
    <name evidence="3" type="ORF">SAMN05216370_0862</name>
</gene>
<proteinExistence type="predicted"/>